<dbReference type="InterPro" id="IPR019874">
    <property type="entry name" value="RF_methyltr_PrmC"/>
</dbReference>
<dbReference type="InterPro" id="IPR004556">
    <property type="entry name" value="HemK-like"/>
</dbReference>
<dbReference type="Pfam" id="PF17827">
    <property type="entry name" value="PrmC_N"/>
    <property type="match status" value="1"/>
</dbReference>
<feature type="domain" description="Methyltransferase small" evidence="6">
    <location>
        <begin position="99"/>
        <end position="189"/>
    </location>
</feature>
<keyword evidence="2 5" id="KW-0808">Transferase</keyword>
<dbReference type="HAMAP" id="MF_02126">
    <property type="entry name" value="RF_methyltr_PrmC"/>
    <property type="match status" value="1"/>
</dbReference>
<evidence type="ECO:0000313" key="9">
    <source>
        <dbReference type="Proteomes" id="UP000839052"/>
    </source>
</evidence>
<dbReference type="PROSITE" id="PS00092">
    <property type="entry name" value="N6_MTASE"/>
    <property type="match status" value="1"/>
</dbReference>
<name>A0ABM8Z2Y7_9PROT</name>
<comment type="catalytic activity">
    <reaction evidence="4 5">
        <text>L-glutaminyl-[peptide chain release factor] + S-adenosyl-L-methionine = N(5)-methyl-L-glutaminyl-[peptide chain release factor] + S-adenosyl-L-homocysteine + H(+)</text>
        <dbReference type="Rhea" id="RHEA:42896"/>
        <dbReference type="Rhea" id="RHEA-COMP:10271"/>
        <dbReference type="Rhea" id="RHEA-COMP:10272"/>
        <dbReference type="ChEBI" id="CHEBI:15378"/>
        <dbReference type="ChEBI" id="CHEBI:30011"/>
        <dbReference type="ChEBI" id="CHEBI:57856"/>
        <dbReference type="ChEBI" id="CHEBI:59789"/>
        <dbReference type="ChEBI" id="CHEBI:61891"/>
        <dbReference type="EC" id="2.1.1.297"/>
    </reaction>
</comment>
<dbReference type="InterPro" id="IPR002052">
    <property type="entry name" value="DNA_methylase_N6_adenine_CS"/>
</dbReference>
<feature type="binding site" evidence="5">
    <location>
        <position position="168"/>
    </location>
    <ligand>
        <name>S-adenosyl-L-methionine</name>
        <dbReference type="ChEBI" id="CHEBI:59789"/>
    </ligand>
</feature>
<sequence>MLQDAARLTEALAINPSSARIEIQCLLQQVLKVPRAWLLAHSEHYPNEAEQTPYHELLQRRLRGEPVAYLLGEREFFGLMFKVTPATLIPRPETELLVELVLSRIPQQGLCRVLDLGTGSGAIALAVAHARPDVEVLGCDASTTALAVAHANAQQLAIANAAFIHSDWFEALTTQKFNIIVSNPPYIAAGDPHLARGDVRFEPISALVSGSDGLHDIRHLVAHAPGYLETGGWLLLEHGYDQAAQVRELLQQAGFDVVFSACDLAGIERVSGGRIA</sequence>
<reference evidence="8 9" key="1">
    <citation type="submission" date="2021-10" db="EMBL/GenBank/DDBJ databases">
        <authorList>
            <person name="Koch H."/>
        </authorList>
    </citation>
    <scope>NUCLEOTIDE SEQUENCE [LARGE SCALE GENOMIC DNA]</scope>
    <source>
        <strain evidence="8">6680</strain>
    </source>
</reference>
<evidence type="ECO:0000259" key="6">
    <source>
        <dbReference type="Pfam" id="PF05175"/>
    </source>
</evidence>
<comment type="function">
    <text evidence="5">Methylates the class 1 translation termination release factors RF1/PrfA and RF2/PrfB on the glutamine residue of the universally conserved GGQ motif.</text>
</comment>
<dbReference type="CDD" id="cd02440">
    <property type="entry name" value="AdoMet_MTases"/>
    <property type="match status" value="1"/>
</dbReference>
<keyword evidence="3 5" id="KW-0949">S-adenosyl-L-methionine</keyword>
<dbReference type="GO" id="GO:0102559">
    <property type="term" value="F:peptide chain release factor N(5)-glutamine methyltransferase activity"/>
    <property type="evidence" value="ECO:0007669"/>
    <property type="project" value="UniProtKB-EC"/>
</dbReference>
<dbReference type="InterPro" id="IPR040758">
    <property type="entry name" value="PrmC_N"/>
</dbReference>
<dbReference type="InterPro" id="IPR050320">
    <property type="entry name" value="N5-glutamine_MTase"/>
</dbReference>
<feature type="binding site" evidence="5">
    <location>
        <begin position="117"/>
        <end position="121"/>
    </location>
    <ligand>
        <name>S-adenosyl-L-methionine</name>
        <dbReference type="ChEBI" id="CHEBI:59789"/>
    </ligand>
</feature>
<evidence type="ECO:0000256" key="2">
    <source>
        <dbReference type="ARBA" id="ARBA00022679"/>
    </source>
</evidence>
<dbReference type="Proteomes" id="UP000839052">
    <property type="component" value="Chromosome"/>
</dbReference>
<feature type="binding site" evidence="5">
    <location>
        <position position="183"/>
    </location>
    <ligand>
        <name>S-adenosyl-L-methionine</name>
        <dbReference type="ChEBI" id="CHEBI:59789"/>
    </ligand>
</feature>
<keyword evidence="1 5" id="KW-0489">Methyltransferase</keyword>
<dbReference type="GO" id="GO:0032259">
    <property type="term" value="P:methylation"/>
    <property type="evidence" value="ECO:0007669"/>
    <property type="project" value="UniProtKB-KW"/>
</dbReference>
<feature type="binding site" evidence="5">
    <location>
        <position position="140"/>
    </location>
    <ligand>
        <name>S-adenosyl-L-methionine</name>
        <dbReference type="ChEBI" id="CHEBI:59789"/>
    </ligand>
</feature>
<feature type="domain" description="Release factor glutamine methyltransferase N-terminal" evidence="7">
    <location>
        <begin position="16"/>
        <end position="72"/>
    </location>
</feature>
<evidence type="ECO:0000259" key="7">
    <source>
        <dbReference type="Pfam" id="PF17827"/>
    </source>
</evidence>
<evidence type="ECO:0000313" key="8">
    <source>
        <dbReference type="EMBL" id="CAG9934272.1"/>
    </source>
</evidence>
<evidence type="ECO:0000256" key="3">
    <source>
        <dbReference type="ARBA" id="ARBA00022691"/>
    </source>
</evidence>
<dbReference type="Pfam" id="PF05175">
    <property type="entry name" value="MTS"/>
    <property type="match status" value="1"/>
</dbReference>
<proteinExistence type="inferred from homology"/>
<evidence type="ECO:0000256" key="1">
    <source>
        <dbReference type="ARBA" id="ARBA00022603"/>
    </source>
</evidence>
<protein>
    <recommendedName>
        <fullName evidence="5">Release factor glutamine methyltransferase</fullName>
        <shortName evidence="5">RF MTase</shortName>
        <ecNumber evidence="5">2.1.1.297</ecNumber>
    </recommendedName>
    <alternativeName>
        <fullName evidence="5">N5-glutamine methyltransferase PrmC</fullName>
    </alternativeName>
    <alternativeName>
        <fullName evidence="5">Protein-(glutamine-N5) MTase PrmC</fullName>
    </alternativeName>
    <alternativeName>
        <fullName evidence="5">Protein-glutamine N-methyltransferase PrmC</fullName>
    </alternativeName>
</protein>
<dbReference type="PANTHER" id="PTHR18895">
    <property type="entry name" value="HEMK METHYLTRANSFERASE"/>
    <property type="match status" value="1"/>
</dbReference>
<keyword evidence="9" id="KW-1185">Reference proteome</keyword>
<comment type="similarity">
    <text evidence="5">Belongs to the protein N5-glutamine methyltransferase family. PrmC subfamily.</text>
</comment>
<dbReference type="Gene3D" id="1.10.8.10">
    <property type="entry name" value="DNA helicase RuvA subunit, C-terminal domain"/>
    <property type="match status" value="1"/>
</dbReference>
<evidence type="ECO:0000256" key="5">
    <source>
        <dbReference type="HAMAP-Rule" id="MF_02126"/>
    </source>
</evidence>
<dbReference type="EC" id="2.1.1.297" evidence="5"/>
<dbReference type="Gene3D" id="3.40.50.150">
    <property type="entry name" value="Vaccinia Virus protein VP39"/>
    <property type="match status" value="1"/>
</dbReference>
<gene>
    <name evidence="5 8" type="primary">prmC</name>
    <name evidence="8" type="ORF">NTG6680_3023</name>
</gene>
<dbReference type="InterPro" id="IPR007848">
    <property type="entry name" value="Small_mtfrase_dom"/>
</dbReference>
<dbReference type="NCBIfam" id="TIGR00536">
    <property type="entry name" value="hemK_fam"/>
    <property type="match status" value="1"/>
</dbReference>
<dbReference type="NCBIfam" id="TIGR03534">
    <property type="entry name" value="RF_mod_PrmC"/>
    <property type="match status" value="1"/>
</dbReference>
<accession>A0ABM8Z2Y7</accession>
<feature type="binding site" evidence="5">
    <location>
        <begin position="183"/>
        <end position="186"/>
    </location>
    <ligand>
        <name>substrate</name>
    </ligand>
</feature>
<dbReference type="EMBL" id="OU912926">
    <property type="protein sequence ID" value="CAG9934272.1"/>
    <property type="molecule type" value="Genomic_DNA"/>
</dbReference>
<evidence type="ECO:0000256" key="4">
    <source>
        <dbReference type="ARBA" id="ARBA00048391"/>
    </source>
</evidence>
<dbReference type="InterPro" id="IPR029063">
    <property type="entry name" value="SAM-dependent_MTases_sf"/>
</dbReference>
<dbReference type="SUPFAM" id="SSF53335">
    <property type="entry name" value="S-adenosyl-L-methionine-dependent methyltransferases"/>
    <property type="match status" value="1"/>
</dbReference>
<organism evidence="8 9">
    <name type="scientific">Candidatus Nitrotoga arctica</name>
    <dbReference type="NCBI Taxonomy" id="453162"/>
    <lineage>
        <taxon>Bacteria</taxon>
        <taxon>Pseudomonadati</taxon>
        <taxon>Pseudomonadota</taxon>
        <taxon>Betaproteobacteria</taxon>
        <taxon>Nitrosomonadales</taxon>
        <taxon>Gallionellaceae</taxon>
        <taxon>Candidatus Nitrotoga</taxon>
    </lineage>
</organism>
<dbReference type="PANTHER" id="PTHR18895:SF74">
    <property type="entry name" value="MTRF1L RELEASE FACTOR GLUTAMINE METHYLTRANSFERASE"/>
    <property type="match status" value="1"/>
</dbReference>